<dbReference type="AlphaFoldDB" id="A0A0L6V4M7"/>
<accession>A0A0L6V4M7</accession>
<feature type="transmembrane region" description="Helical" evidence="1">
    <location>
        <begin position="90"/>
        <end position="110"/>
    </location>
</feature>
<evidence type="ECO:0000256" key="1">
    <source>
        <dbReference type="SAM" id="Phobius"/>
    </source>
</evidence>
<comment type="caution">
    <text evidence="2">The sequence shown here is derived from an EMBL/GenBank/DDBJ whole genome shotgun (WGS) entry which is preliminary data.</text>
</comment>
<dbReference type="OrthoDB" id="2976474at2759"/>
<proteinExistence type="predicted"/>
<keyword evidence="1" id="KW-0472">Membrane</keyword>
<keyword evidence="3" id="KW-1185">Reference proteome</keyword>
<gene>
    <name evidence="2" type="ORF">VP01_25g3</name>
</gene>
<dbReference type="Proteomes" id="UP000037035">
    <property type="component" value="Unassembled WGS sequence"/>
</dbReference>
<keyword evidence="1" id="KW-1133">Transmembrane helix</keyword>
<dbReference type="STRING" id="27349.A0A0L6V4M7"/>
<organism evidence="2 3">
    <name type="scientific">Puccinia sorghi</name>
    <dbReference type="NCBI Taxonomy" id="27349"/>
    <lineage>
        <taxon>Eukaryota</taxon>
        <taxon>Fungi</taxon>
        <taxon>Dikarya</taxon>
        <taxon>Basidiomycota</taxon>
        <taxon>Pucciniomycotina</taxon>
        <taxon>Pucciniomycetes</taxon>
        <taxon>Pucciniales</taxon>
        <taxon>Pucciniaceae</taxon>
        <taxon>Puccinia</taxon>
    </lineage>
</organism>
<keyword evidence="1" id="KW-0812">Transmembrane</keyword>
<dbReference type="VEuPathDB" id="FungiDB:VP01_25g3"/>
<feature type="transmembrane region" description="Helical" evidence="1">
    <location>
        <begin position="130"/>
        <end position="151"/>
    </location>
</feature>
<dbReference type="EMBL" id="LAVV01007502">
    <property type="protein sequence ID" value="KNZ55721.1"/>
    <property type="molecule type" value="Genomic_DNA"/>
</dbReference>
<name>A0A0L6V4M7_9BASI</name>
<reference evidence="2 3" key="1">
    <citation type="submission" date="2015-08" db="EMBL/GenBank/DDBJ databases">
        <title>Next Generation Sequencing and Analysis of the Genome of Puccinia sorghi L Schw, the Causal Agent of Maize Common Rust.</title>
        <authorList>
            <person name="Rochi L."/>
            <person name="Burguener G."/>
            <person name="Darino M."/>
            <person name="Turjanski A."/>
            <person name="Kreff E."/>
            <person name="Dieguez M.J."/>
            <person name="Sacco F."/>
        </authorList>
    </citation>
    <scope>NUCLEOTIDE SEQUENCE [LARGE SCALE GENOMIC DNA]</scope>
    <source>
        <strain evidence="2 3">RO10H11247</strain>
    </source>
</reference>
<evidence type="ECO:0000313" key="2">
    <source>
        <dbReference type="EMBL" id="KNZ55721.1"/>
    </source>
</evidence>
<evidence type="ECO:0000313" key="3">
    <source>
        <dbReference type="Proteomes" id="UP000037035"/>
    </source>
</evidence>
<sequence length="184" mass="21245">MKLGMVVGSCINPLASYYFSWHLQFSFIQGHLKSESPEPNYSGDFVRLFSSCNPKRYLESCVYLLFMNVVSSCNVRETSSPSAPLFSTRFASLSSDLFCSLILYFIFFLFKRDGFGCSSIRERPDAFLLTGHMVIFFFCQTHFLVINIYIFSLHVRDCKQLDDRSMSLASGRYMETIGWLSQFF</sequence>
<protein>
    <submittedName>
        <fullName evidence="2">Uncharacterized protein</fullName>
    </submittedName>
</protein>